<protein>
    <submittedName>
        <fullName evidence="1">Uncharacterized protein</fullName>
    </submittedName>
</protein>
<dbReference type="AlphaFoldDB" id="A0A0F9USP3"/>
<dbReference type="EMBL" id="LAZR01000835">
    <property type="protein sequence ID" value="KKN56653.1"/>
    <property type="molecule type" value="Genomic_DNA"/>
</dbReference>
<accession>A0A0F9USP3</accession>
<gene>
    <name evidence="1" type="ORF">LCGC14_0569700</name>
</gene>
<name>A0A0F9USP3_9ZZZZ</name>
<reference evidence="1" key="1">
    <citation type="journal article" date="2015" name="Nature">
        <title>Complex archaea that bridge the gap between prokaryotes and eukaryotes.</title>
        <authorList>
            <person name="Spang A."/>
            <person name="Saw J.H."/>
            <person name="Jorgensen S.L."/>
            <person name="Zaremba-Niedzwiedzka K."/>
            <person name="Martijn J."/>
            <person name="Lind A.E."/>
            <person name="van Eijk R."/>
            <person name="Schleper C."/>
            <person name="Guy L."/>
            <person name="Ettema T.J."/>
        </authorList>
    </citation>
    <scope>NUCLEOTIDE SEQUENCE</scope>
</reference>
<proteinExistence type="predicted"/>
<sequence length="43" mass="4765">MSEKIDNLTTGEWAEIYEILDNDGDLSKSGKVALKALKAIQKQ</sequence>
<evidence type="ECO:0000313" key="1">
    <source>
        <dbReference type="EMBL" id="KKN56653.1"/>
    </source>
</evidence>
<organism evidence="1">
    <name type="scientific">marine sediment metagenome</name>
    <dbReference type="NCBI Taxonomy" id="412755"/>
    <lineage>
        <taxon>unclassified sequences</taxon>
        <taxon>metagenomes</taxon>
        <taxon>ecological metagenomes</taxon>
    </lineage>
</organism>
<comment type="caution">
    <text evidence="1">The sequence shown here is derived from an EMBL/GenBank/DDBJ whole genome shotgun (WGS) entry which is preliminary data.</text>
</comment>